<name>A0ABS9K122_9RHOO</name>
<dbReference type="GO" id="GO:0008113">
    <property type="term" value="F:peptide-methionine (S)-S-oxide reductase activity"/>
    <property type="evidence" value="ECO:0007669"/>
    <property type="project" value="UniProtKB-EC"/>
</dbReference>
<feature type="chain" id="PRO_5046152652" description="Peptide methionine sulfoxide reductase MsrA" evidence="5">
    <location>
        <begin position="19"/>
        <end position="206"/>
    </location>
</feature>
<comment type="function">
    <text evidence="4">Has an important function as a repair enzyme for proteins that have been inactivated by oxidation. Catalyzes the reversible oxidation-reduction of methionine sulfoxide in proteins to methionine.</text>
</comment>
<comment type="catalytic activity">
    <reaction evidence="3 4">
        <text>[thioredoxin]-disulfide + L-methionine + H2O = L-methionine (S)-S-oxide + [thioredoxin]-dithiol</text>
        <dbReference type="Rhea" id="RHEA:19993"/>
        <dbReference type="Rhea" id="RHEA-COMP:10698"/>
        <dbReference type="Rhea" id="RHEA-COMP:10700"/>
        <dbReference type="ChEBI" id="CHEBI:15377"/>
        <dbReference type="ChEBI" id="CHEBI:29950"/>
        <dbReference type="ChEBI" id="CHEBI:50058"/>
        <dbReference type="ChEBI" id="CHEBI:57844"/>
        <dbReference type="ChEBI" id="CHEBI:58772"/>
        <dbReference type="EC" id="1.8.4.11"/>
    </reaction>
</comment>
<gene>
    <name evidence="4 7" type="primary">msrA</name>
    <name evidence="7" type="ORF">LZ012_07680</name>
</gene>
<comment type="catalytic activity">
    <reaction evidence="2 4">
        <text>L-methionyl-[protein] + [thioredoxin]-disulfide + H2O = L-methionyl-(S)-S-oxide-[protein] + [thioredoxin]-dithiol</text>
        <dbReference type="Rhea" id="RHEA:14217"/>
        <dbReference type="Rhea" id="RHEA-COMP:10698"/>
        <dbReference type="Rhea" id="RHEA-COMP:10700"/>
        <dbReference type="Rhea" id="RHEA-COMP:12313"/>
        <dbReference type="Rhea" id="RHEA-COMP:12315"/>
        <dbReference type="ChEBI" id="CHEBI:15377"/>
        <dbReference type="ChEBI" id="CHEBI:16044"/>
        <dbReference type="ChEBI" id="CHEBI:29950"/>
        <dbReference type="ChEBI" id="CHEBI:44120"/>
        <dbReference type="ChEBI" id="CHEBI:50058"/>
        <dbReference type="EC" id="1.8.4.11"/>
    </reaction>
</comment>
<evidence type="ECO:0000256" key="5">
    <source>
        <dbReference type="SAM" id="SignalP"/>
    </source>
</evidence>
<evidence type="ECO:0000256" key="2">
    <source>
        <dbReference type="ARBA" id="ARBA00047806"/>
    </source>
</evidence>
<dbReference type="Proteomes" id="UP001165384">
    <property type="component" value="Unassembled WGS sequence"/>
</dbReference>
<dbReference type="PANTHER" id="PTHR43774:SF1">
    <property type="entry name" value="PEPTIDE METHIONINE SULFOXIDE REDUCTASE MSRA 2"/>
    <property type="match status" value="1"/>
</dbReference>
<dbReference type="SUPFAM" id="SSF55068">
    <property type="entry name" value="Peptide methionine sulfoxide reductase"/>
    <property type="match status" value="1"/>
</dbReference>
<feature type="signal peptide" evidence="5">
    <location>
        <begin position="1"/>
        <end position="18"/>
    </location>
</feature>
<dbReference type="EC" id="1.8.4.11" evidence="4"/>
<feature type="domain" description="Peptide methionine sulphoxide reductase MsrA" evidence="6">
    <location>
        <begin position="33"/>
        <end position="185"/>
    </location>
</feature>
<dbReference type="Gene3D" id="3.30.1060.10">
    <property type="entry name" value="Peptide methionine sulphoxide reductase MsrA"/>
    <property type="match status" value="1"/>
</dbReference>
<accession>A0ABS9K122</accession>
<dbReference type="RefSeq" id="WP_275709247.1">
    <property type="nucleotide sequence ID" value="NZ_JAKLTN010000001.1"/>
</dbReference>
<dbReference type="EMBL" id="JAKLTN010000001">
    <property type="protein sequence ID" value="MCG2576872.1"/>
    <property type="molecule type" value="Genomic_DNA"/>
</dbReference>
<evidence type="ECO:0000313" key="8">
    <source>
        <dbReference type="Proteomes" id="UP001165384"/>
    </source>
</evidence>
<dbReference type="HAMAP" id="MF_01401">
    <property type="entry name" value="MsrA"/>
    <property type="match status" value="1"/>
</dbReference>
<comment type="caution">
    <text evidence="7">The sequence shown here is derived from an EMBL/GenBank/DDBJ whole genome shotgun (WGS) entry which is preliminary data.</text>
</comment>
<evidence type="ECO:0000256" key="4">
    <source>
        <dbReference type="HAMAP-Rule" id="MF_01401"/>
    </source>
</evidence>
<dbReference type="Pfam" id="PF01625">
    <property type="entry name" value="PMSR"/>
    <property type="match status" value="1"/>
</dbReference>
<evidence type="ECO:0000256" key="3">
    <source>
        <dbReference type="ARBA" id="ARBA00048782"/>
    </source>
</evidence>
<proteinExistence type="inferred from homology"/>
<keyword evidence="5" id="KW-0732">Signal</keyword>
<dbReference type="PANTHER" id="PTHR43774">
    <property type="entry name" value="PEPTIDE METHIONINE SULFOXIDE REDUCTASE"/>
    <property type="match status" value="1"/>
</dbReference>
<sequence>MPALLARLALAFAIPAHAIPVQAESVRDNALQTAVFAGGCFWGVDAVFKHVKGVASVESGYAGGSADKANYEAVSSGRTGHAEAVRVRFNPAQVSYQQLLQVFFVVAHDPTQLNRQGPDVGSQYRSAVFYTDAEQQKTVADQIQKLTADRTFGKPIVTQVAALQQFYPAEAYHQNYLALHPNQPYIVIHDLPKIEHLRKQFPALYQ</sequence>
<evidence type="ECO:0000313" key="7">
    <source>
        <dbReference type="EMBL" id="MCG2576872.1"/>
    </source>
</evidence>
<evidence type="ECO:0000259" key="6">
    <source>
        <dbReference type="Pfam" id="PF01625"/>
    </source>
</evidence>
<organism evidence="7 8">
    <name type="scientific">Dechloromonas hankyongensis</name>
    <dbReference type="NCBI Taxonomy" id="2908002"/>
    <lineage>
        <taxon>Bacteria</taxon>
        <taxon>Pseudomonadati</taxon>
        <taxon>Pseudomonadota</taxon>
        <taxon>Betaproteobacteria</taxon>
        <taxon>Rhodocyclales</taxon>
        <taxon>Azonexaceae</taxon>
        <taxon>Dechloromonas</taxon>
    </lineage>
</organism>
<keyword evidence="1 4" id="KW-0560">Oxidoreductase</keyword>
<evidence type="ECO:0000256" key="1">
    <source>
        <dbReference type="ARBA" id="ARBA00023002"/>
    </source>
</evidence>
<feature type="active site" evidence="4">
    <location>
        <position position="40"/>
    </location>
</feature>
<dbReference type="NCBIfam" id="TIGR00401">
    <property type="entry name" value="msrA"/>
    <property type="match status" value="1"/>
</dbReference>
<dbReference type="InterPro" id="IPR002569">
    <property type="entry name" value="Met_Sox_Rdtase_MsrA_dom"/>
</dbReference>
<comment type="similarity">
    <text evidence="4">Belongs to the MsrA Met sulfoxide reductase family.</text>
</comment>
<dbReference type="InterPro" id="IPR036509">
    <property type="entry name" value="Met_Sox_Rdtase_MsrA_sf"/>
</dbReference>
<keyword evidence="8" id="KW-1185">Reference proteome</keyword>
<protein>
    <recommendedName>
        <fullName evidence="4">Peptide methionine sulfoxide reductase MsrA</fullName>
        <shortName evidence="4">Protein-methionine-S-oxide reductase</shortName>
        <ecNumber evidence="4">1.8.4.11</ecNumber>
    </recommendedName>
    <alternativeName>
        <fullName evidence="4">Peptide-methionine (S)-S-oxide reductase</fullName>
        <shortName evidence="4">Peptide Met(O) reductase</shortName>
    </alternativeName>
</protein>
<reference evidence="7" key="1">
    <citation type="submission" date="2022-01" db="EMBL/GenBank/DDBJ databases">
        <authorList>
            <person name="Jo J.-H."/>
            <person name="Im W.-T."/>
        </authorList>
    </citation>
    <scope>NUCLEOTIDE SEQUENCE</scope>
    <source>
        <strain evidence="7">XY25</strain>
    </source>
</reference>